<feature type="binding site" evidence="7">
    <location>
        <position position="122"/>
    </location>
    <ligand>
        <name>Zn(2+)</name>
        <dbReference type="ChEBI" id="CHEBI:29105"/>
    </ligand>
</feature>
<evidence type="ECO:0000313" key="9">
    <source>
        <dbReference type="EMBL" id="BCN28943.1"/>
    </source>
</evidence>
<evidence type="ECO:0000256" key="1">
    <source>
        <dbReference type="ARBA" id="ARBA00007957"/>
    </source>
</evidence>
<dbReference type="RefSeq" id="WP_271714244.1">
    <property type="nucleotide sequence ID" value="NZ_AP024169.1"/>
</dbReference>
<evidence type="ECO:0000256" key="3">
    <source>
        <dbReference type="ARBA" id="ARBA00022833"/>
    </source>
</evidence>
<keyword evidence="10" id="KW-1185">Reference proteome</keyword>
<keyword evidence="5" id="KW-0238">DNA-binding</keyword>
<gene>
    <name evidence="9" type="ORF">bsdtb5_02380</name>
</gene>
<protein>
    <submittedName>
        <fullName evidence="9">Transcriptional repressor</fullName>
    </submittedName>
</protein>
<feature type="binding site" evidence="8">
    <location>
        <position position="97"/>
    </location>
    <ligand>
        <name>Fe cation</name>
        <dbReference type="ChEBI" id="CHEBI:24875"/>
    </ligand>
</feature>
<dbReference type="Proteomes" id="UP000595897">
    <property type="component" value="Chromosome"/>
</dbReference>
<proteinExistence type="inferred from homology"/>
<name>A0A7R7ICH0_9FIRM</name>
<dbReference type="GO" id="GO:0045892">
    <property type="term" value="P:negative regulation of DNA-templated transcription"/>
    <property type="evidence" value="ECO:0007669"/>
    <property type="project" value="TreeGrafter"/>
</dbReference>
<evidence type="ECO:0000256" key="2">
    <source>
        <dbReference type="ARBA" id="ARBA00022491"/>
    </source>
</evidence>
<sequence>MANLKFSRQRESIKEYLAGTTEHPTADTVYMHLREVYPNISLGTVYRNLSLLSNTGEVLKISCGDGSDRFDGNPNPHNHFICKQCNHVYDLEMDSIEHITKIANENFTGEVEGHITYFYGTCGSCLEKNK</sequence>
<evidence type="ECO:0000256" key="6">
    <source>
        <dbReference type="ARBA" id="ARBA00023163"/>
    </source>
</evidence>
<dbReference type="Gene3D" id="3.30.1490.190">
    <property type="match status" value="1"/>
</dbReference>
<feature type="binding site" evidence="7">
    <location>
        <position position="125"/>
    </location>
    <ligand>
        <name>Zn(2+)</name>
        <dbReference type="ChEBI" id="CHEBI:29105"/>
    </ligand>
</feature>
<dbReference type="AlphaFoldDB" id="A0A7R7ICH0"/>
<comment type="similarity">
    <text evidence="1">Belongs to the Fur family.</text>
</comment>
<dbReference type="GO" id="GO:1900376">
    <property type="term" value="P:regulation of secondary metabolite biosynthetic process"/>
    <property type="evidence" value="ECO:0007669"/>
    <property type="project" value="TreeGrafter"/>
</dbReference>
<dbReference type="InterPro" id="IPR002481">
    <property type="entry name" value="FUR"/>
</dbReference>
<feature type="binding site" evidence="8">
    <location>
        <position position="114"/>
    </location>
    <ligand>
        <name>Fe cation</name>
        <dbReference type="ChEBI" id="CHEBI:24875"/>
    </ligand>
</feature>
<dbReference type="GO" id="GO:0000976">
    <property type="term" value="F:transcription cis-regulatory region binding"/>
    <property type="evidence" value="ECO:0007669"/>
    <property type="project" value="TreeGrafter"/>
</dbReference>
<keyword evidence="8" id="KW-0408">Iron</keyword>
<keyword evidence="2" id="KW-0678">Repressor</keyword>
<keyword evidence="3 7" id="KW-0862">Zinc</keyword>
<dbReference type="InterPro" id="IPR036388">
    <property type="entry name" value="WH-like_DNA-bd_sf"/>
</dbReference>
<accession>A0A7R7ICH0</accession>
<dbReference type="InterPro" id="IPR036390">
    <property type="entry name" value="WH_DNA-bd_sf"/>
</dbReference>
<feature type="binding site" evidence="7">
    <location>
        <position position="85"/>
    </location>
    <ligand>
        <name>Zn(2+)</name>
        <dbReference type="ChEBI" id="CHEBI:29105"/>
    </ligand>
</feature>
<evidence type="ECO:0000256" key="7">
    <source>
        <dbReference type="PIRSR" id="PIRSR602481-1"/>
    </source>
</evidence>
<dbReference type="GO" id="GO:0008270">
    <property type="term" value="F:zinc ion binding"/>
    <property type="evidence" value="ECO:0007669"/>
    <property type="project" value="TreeGrafter"/>
</dbReference>
<keyword evidence="7" id="KW-0479">Metal-binding</keyword>
<comment type="cofactor">
    <cofactor evidence="8">
        <name>Mn(2+)</name>
        <dbReference type="ChEBI" id="CHEBI:29035"/>
    </cofactor>
    <cofactor evidence="8">
        <name>Fe(2+)</name>
        <dbReference type="ChEBI" id="CHEBI:29033"/>
    </cofactor>
    <text evidence="8">Binds 1 Mn(2+) or Fe(2+) ion per subunit.</text>
</comment>
<dbReference type="PANTHER" id="PTHR33202:SF7">
    <property type="entry name" value="FERRIC UPTAKE REGULATION PROTEIN"/>
    <property type="match status" value="1"/>
</dbReference>
<feature type="binding site" evidence="7">
    <location>
        <position position="82"/>
    </location>
    <ligand>
        <name>Zn(2+)</name>
        <dbReference type="ChEBI" id="CHEBI:29105"/>
    </ligand>
</feature>
<dbReference type="PANTHER" id="PTHR33202">
    <property type="entry name" value="ZINC UPTAKE REGULATION PROTEIN"/>
    <property type="match status" value="1"/>
</dbReference>
<dbReference type="EMBL" id="AP024169">
    <property type="protein sequence ID" value="BCN28943.1"/>
    <property type="molecule type" value="Genomic_DNA"/>
</dbReference>
<dbReference type="Pfam" id="PF01475">
    <property type="entry name" value="FUR"/>
    <property type="match status" value="1"/>
</dbReference>
<comment type="cofactor">
    <cofactor evidence="7">
        <name>Zn(2+)</name>
        <dbReference type="ChEBI" id="CHEBI:29105"/>
    </cofactor>
    <text evidence="7">Binds 1 zinc ion per subunit.</text>
</comment>
<evidence type="ECO:0000256" key="4">
    <source>
        <dbReference type="ARBA" id="ARBA00023015"/>
    </source>
</evidence>
<keyword evidence="4" id="KW-0805">Transcription regulation</keyword>
<evidence type="ECO:0000313" key="10">
    <source>
        <dbReference type="Proteomes" id="UP000595897"/>
    </source>
</evidence>
<evidence type="ECO:0000256" key="5">
    <source>
        <dbReference type="ARBA" id="ARBA00023125"/>
    </source>
</evidence>
<keyword evidence="6" id="KW-0804">Transcription</keyword>
<dbReference type="CDD" id="cd07153">
    <property type="entry name" value="Fur_like"/>
    <property type="match status" value="1"/>
</dbReference>
<dbReference type="SUPFAM" id="SSF46785">
    <property type="entry name" value="Winged helix' DNA-binding domain"/>
    <property type="match status" value="1"/>
</dbReference>
<organism evidence="9 10">
    <name type="scientific">Anaeromicropila herbilytica</name>
    <dbReference type="NCBI Taxonomy" id="2785025"/>
    <lineage>
        <taxon>Bacteria</taxon>
        <taxon>Bacillati</taxon>
        <taxon>Bacillota</taxon>
        <taxon>Clostridia</taxon>
        <taxon>Lachnospirales</taxon>
        <taxon>Lachnospiraceae</taxon>
        <taxon>Anaeromicropila</taxon>
    </lineage>
</organism>
<evidence type="ECO:0000256" key="8">
    <source>
        <dbReference type="PIRSR" id="PIRSR602481-2"/>
    </source>
</evidence>
<dbReference type="InterPro" id="IPR043135">
    <property type="entry name" value="Fur_C"/>
</dbReference>
<dbReference type="KEGG" id="ahb:bsdtb5_02380"/>
<reference evidence="9 10" key="1">
    <citation type="submission" date="2020-11" db="EMBL/GenBank/DDBJ databases">
        <title>Draft genome sequencing of a Lachnospiraceae strain isolated from anoxic soil subjected to BSD treatment.</title>
        <authorList>
            <person name="Uek A."/>
            <person name="Tonouchi A."/>
        </authorList>
    </citation>
    <scope>NUCLEOTIDE SEQUENCE [LARGE SCALE GENOMIC DNA]</scope>
    <source>
        <strain evidence="9 10">TB5</strain>
    </source>
</reference>
<dbReference type="Gene3D" id="1.10.10.10">
    <property type="entry name" value="Winged helix-like DNA-binding domain superfamily/Winged helix DNA-binding domain"/>
    <property type="match status" value="1"/>
</dbReference>
<dbReference type="GO" id="GO:0003700">
    <property type="term" value="F:DNA-binding transcription factor activity"/>
    <property type="evidence" value="ECO:0007669"/>
    <property type="project" value="InterPro"/>
</dbReference>